<keyword evidence="8" id="KW-0547">Nucleotide-binding</keyword>
<evidence type="ECO:0000256" key="3">
    <source>
        <dbReference type="ARBA" id="ARBA00022475"/>
    </source>
</evidence>
<dbReference type="GO" id="GO:0005524">
    <property type="term" value="F:ATP binding"/>
    <property type="evidence" value="ECO:0007669"/>
    <property type="project" value="UniProtKB-KW"/>
</dbReference>
<evidence type="ECO:0000256" key="2">
    <source>
        <dbReference type="ARBA" id="ARBA00022448"/>
    </source>
</evidence>
<sequence>MVPPPVDAPVDEPDDPVLAVERLSVAYGGDEVLDRLDLAVERGERLAVVGEHATGKTTLARTMVDGLAAPARVSGSVTYRPEGGDPVSVFDLDDDGRERFRREAVAVVTGDAGGFDPTSTLRSQFRPALRATGTDEARAERLLSALGLDADRVLDARARELNAAATQLADLALAAVADPAVLVVDDRPAALTHPARGDRLDRFESAVAADTDGGTTGAGGPTLVALGTELPALATLSDRLAVLHDGHVVEAGPTERVLDEPSHPHTRRLVEFYRESL</sequence>
<dbReference type="SUPFAM" id="SSF52540">
    <property type="entry name" value="P-loop containing nucleoside triphosphate hydrolases"/>
    <property type="match status" value="1"/>
</dbReference>
<dbReference type="InterPro" id="IPR050388">
    <property type="entry name" value="ABC_Ni/Peptide_Import"/>
</dbReference>
<evidence type="ECO:0000256" key="6">
    <source>
        <dbReference type="ARBA" id="ARBA00023136"/>
    </source>
</evidence>
<reference evidence="8 9" key="1">
    <citation type="submission" date="2020-07" db="EMBL/GenBank/DDBJ databases">
        <title>Halosimplex litoreum sp. nov. and Halosimplex rubrum sp. nov., isolated from different salt environments.</title>
        <authorList>
            <person name="Cui H."/>
        </authorList>
    </citation>
    <scope>NUCLEOTIDE SEQUENCE [LARGE SCALE GENOMIC DNA]</scope>
    <source>
        <strain evidence="8 9">R2</strain>
    </source>
</reference>
<dbReference type="GO" id="GO:0016020">
    <property type="term" value="C:membrane"/>
    <property type="evidence" value="ECO:0007669"/>
    <property type="project" value="UniProtKB-SubCell"/>
</dbReference>
<keyword evidence="6" id="KW-0472">Membrane</keyword>
<evidence type="ECO:0000256" key="5">
    <source>
        <dbReference type="ARBA" id="ARBA00022967"/>
    </source>
</evidence>
<dbReference type="InterPro" id="IPR003439">
    <property type="entry name" value="ABC_transporter-like_ATP-bd"/>
</dbReference>
<dbReference type="EMBL" id="CP058909">
    <property type="protein sequence ID" value="QLH84497.1"/>
    <property type="molecule type" value="Genomic_DNA"/>
</dbReference>
<keyword evidence="3" id="KW-1003">Cell membrane</keyword>
<accession>A0A7D5PA44</accession>
<dbReference type="Pfam" id="PF00005">
    <property type="entry name" value="ABC_tran"/>
    <property type="match status" value="1"/>
</dbReference>
<dbReference type="GeneID" id="56085701"/>
<keyword evidence="9" id="KW-1185">Reference proteome</keyword>
<evidence type="ECO:0000313" key="9">
    <source>
        <dbReference type="Proteomes" id="UP000509346"/>
    </source>
</evidence>
<dbReference type="GO" id="GO:0016887">
    <property type="term" value="F:ATP hydrolysis activity"/>
    <property type="evidence" value="ECO:0007669"/>
    <property type="project" value="InterPro"/>
</dbReference>
<keyword evidence="8" id="KW-0067">ATP-binding</keyword>
<dbReference type="AlphaFoldDB" id="A0A7D5PA44"/>
<keyword evidence="4" id="KW-0997">Cell inner membrane</keyword>
<dbReference type="PANTHER" id="PTHR43297:SF14">
    <property type="entry name" value="ATPASE AAA-TYPE CORE DOMAIN-CONTAINING PROTEIN"/>
    <property type="match status" value="1"/>
</dbReference>
<gene>
    <name evidence="8" type="ORF">HZS54_23890</name>
</gene>
<dbReference type="OrthoDB" id="241269at2157"/>
<dbReference type="PANTHER" id="PTHR43297">
    <property type="entry name" value="OLIGOPEPTIDE TRANSPORT ATP-BINDING PROTEIN APPD"/>
    <property type="match status" value="1"/>
</dbReference>
<keyword evidence="2" id="KW-0813">Transport</keyword>
<name>A0A7D5PA44_9EURY</name>
<evidence type="ECO:0000256" key="1">
    <source>
        <dbReference type="ARBA" id="ARBA00004370"/>
    </source>
</evidence>
<dbReference type="Proteomes" id="UP000509346">
    <property type="component" value="Chromosome"/>
</dbReference>
<evidence type="ECO:0000256" key="4">
    <source>
        <dbReference type="ARBA" id="ARBA00022519"/>
    </source>
</evidence>
<keyword evidence="5" id="KW-1278">Translocase</keyword>
<dbReference type="RefSeq" id="WP_179919580.1">
    <property type="nucleotide sequence ID" value="NZ_CP058909.1"/>
</dbReference>
<organism evidence="8 9">
    <name type="scientific">Halosimplex pelagicum</name>
    <dbReference type="NCBI Taxonomy" id="869886"/>
    <lineage>
        <taxon>Archaea</taxon>
        <taxon>Methanobacteriati</taxon>
        <taxon>Methanobacteriota</taxon>
        <taxon>Stenosarchaea group</taxon>
        <taxon>Halobacteria</taxon>
        <taxon>Halobacteriales</taxon>
        <taxon>Haloarculaceae</taxon>
        <taxon>Halosimplex</taxon>
    </lineage>
</organism>
<comment type="subcellular location">
    <subcellularLocation>
        <location evidence="1">Membrane</location>
    </subcellularLocation>
</comment>
<dbReference type="Gene3D" id="3.40.50.300">
    <property type="entry name" value="P-loop containing nucleotide triphosphate hydrolases"/>
    <property type="match status" value="1"/>
</dbReference>
<dbReference type="PROSITE" id="PS50893">
    <property type="entry name" value="ABC_TRANSPORTER_2"/>
    <property type="match status" value="1"/>
</dbReference>
<protein>
    <submittedName>
        <fullName evidence="8">ATP-binding cassette domain-containing protein</fullName>
    </submittedName>
</protein>
<proteinExistence type="predicted"/>
<feature type="domain" description="ABC transporter" evidence="7">
    <location>
        <begin position="18"/>
        <end position="270"/>
    </location>
</feature>
<evidence type="ECO:0000259" key="7">
    <source>
        <dbReference type="PROSITE" id="PS50893"/>
    </source>
</evidence>
<dbReference type="KEGG" id="hpel:HZS54_23890"/>
<dbReference type="InterPro" id="IPR027417">
    <property type="entry name" value="P-loop_NTPase"/>
</dbReference>
<evidence type="ECO:0000313" key="8">
    <source>
        <dbReference type="EMBL" id="QLH84497.1"/>
    </source>
</evidence>